<dbReference type="AlphaFoldDB" id="A0A0C9Z6A1"/>
<proteinExistence type="predicted"/>
<evidence type="ECO:0000313" key="2">
    <source>
        <dbReference type="Proteomes" id="UP000054018"/>
    </source>
</evidence>
<evidence type="ECO:0000313" key="1">
    <source>
        <dbReference type="EMBL" id="KIK15453.1"/>
    </source>
</evidence>
<dbReference type="Proteomes" id="UP000054018">
    <property type="component" value="Unassembled WGS sequence"/>
</dbReference>
<dbReference type="OrthoDB" id="10451846at2759"/>
<keyword evidence="2" id="KW-1185">Reference proteome</keyword>
<gene>
    <name evidence="1" type="ORF">PISMIDRAFT_687260</name>
</gene>
<reference evidence="2" key="2">
    <citation type="submission" date="2015-01" db="EMBL/GenBank/DDBJ databases">
        <title>Evolutionary Origins and Diversification of the Mycorrhizal Mutualists.</title>
        <authorList>
            <consortium name="DOE Joint Genome Institute"/>
            <consortium name="Mycorrhizal Genomics Consortium"/>
            <person name="Kohler A."/>
            <person name="Kuo A."/>
            <person name="Nagy L.G."/>
            <person name="Floudas D."/>
            <person name="Copeland A."/>
            <person name="Barry K.W."/>
            <person name="Cichocki N."/>
            <person name="Veneault-Fourrey C."/>
            <person name="LaButti K."/>
            <person name="Lindquist E.A."/>
            <person name="Lipzen A."/>
            <person name="Lundell T."/>
            <person name="Morin E."/>
            <person name="Murat C."/>
            <person name="Riley R."/>
            <person name="Ohm R."/>
            <person name="Sun H."/>
            <person name="Tunlid A."/>
            <person name="Henrissat B."/>
            <person name="Grigoriev I.V."/>
            <person name="Hibbett D.S."/>
            <person name="Martin F."/>
        </authorList>
    </citation>
    <scope>NUCLEOTIDE SEQUENCE [LARGE SCALE GENOMIC DNA]</scope>
    <source>
        <strain evidence="2">441</strain>
    </source>
</reference>
<dbReference type="HOGENOM" id="CLU_2441691_0_0_1"/>
<dbReference type="EMBL" id="KN833890">
    <property type="protein sequence ID" value="KIK15453.1"/>
    <property type="molecule type" value="Genomic_DNA"/>
</dbReference>
<sequence length="90" mass="9734">MLPHNSCTQYLPQFFAVPLAFLGYYSTESVLSNGIPRVAIRVALVEKSGFSCAVVSWAGFADISGWGARIHLISFPTSSPYTPLPSPRVS</sequence>
<name>A0A0C9Z6A1_9AGAM</name>
<organism evidence="1 2">
    <name type="scientific">Pisolithus microcarpus 441</name>
    <dbReference type="NCBI Taxonomy" id="765257"/>
    <lineage>
        <taxon>Eukaryota</taxon>
        <taxon>Fungi</taxon>
        <taxon>Dikarya</taxon>
        <taxon>Basidiomycota</taxon>
        <taxon>Agaricomycotina</taxon>
        <taxon>Agaricomycetes</taxon>
        <taxon>Agaricomycetidae</taxon>
        <taxon>Boletales</taxon>
        <taxon>Sclerodermatineae</taxon>
        <taxon>Pisolithaceae</taxon>
        <taxon>Pisolithus</taxon>
    </lineage>
</organism>
<protein>
    <submittedName>
        <fullName evidence="1">Uncharacterized protein</fullName>
    </submittedName>
</protein>
<reference evidence="1 2" key="1">
    <citation type="submission" date="2014-04" db="EMBL/GenBank/DDBJ databases">
        <authorList>
            <consortium name="DOE Joint Genome Institute"/>
            <person name="Kuo A."/>
            <person name="Kohler A."/>
            <person name="Costa M.D."/>
            <person name="Nagy L.G."/>
            <person name="Floudas D."/>
            <person name="Copeland A."/>
            <person name="Barry K.W."/>
            <person name="Cichocki N."/>
            <person name="Veneault-Fourrey C."/>
            <person name="LaButti K."/>
            <person name="Lindquist E.A."/>
            <person name="Lipzen A."/>
            <person name="Lundell T."/>
            <person name="Morin E."/>
            <person name="Murat C."/>
            <person name="Sun H."/>
            <person name="Tunlid A."/>
            <person name="Henrissat B."/>
            <person name="Grigoriev I.V."/>
            <person name="Hibbett D.S."/>
            <person name="Martin F."/>
            <person name="Nordberg H.P."/>
            <person name="Cantor M.N."/>
            <person name="Hua S.X."/>
        </authorList>
    </citation>
    <scope>NUCLEOTIDE SEQUENCE [LARGE SCALE GENOMIC DNA]</scope>
    <source>
        <strain evidence="1 2">441</strain>
    </source>
</reference>
<accession>A0A0C9Z6A1</accession>